<dbReference type="Pfam" id="PF01498">
    <property type="entry name" value="HTH_Tnp_Tc3_2"/>
    <property type="match status" value="1"/>
</dbReference>
<sequence length="587" mass="67063">MKCLSCSQVIRNEEHHEKKGRHIRSLHVGDRHPRIGPDNGRLADITQNINFIIFLEPSEEHSQPESTKPTADIHTALTGGAHRFQLFSSRSEGRSLMAWYSRTRSPSDQSALPHRVLEVVSSSLQGLQTLIKEHAPNANSVHCAAHSLNLILNDTTKYIPKVSQFFDYLEKIYTFFGNSTKRWAMLINDSSEKYKTTLKKYALLNGHQEMTPYSVFEKITLIMKTSSKISLISTKKDERDECKNTITILESYDFTVFVTFFFSVIKIIDPISKALQYEKNDLEKASILPNNLLNELVAIRNQNSFSSLLNESEDLDKGWGVTPCFKNERRKRTKRFFDELAEDQRVSDPESSFKVNVDMPLRRFRRQYEQLWQFERGRIVGMMEAEWLVRRVARQLGRSDCVPTASSAAFQAQVAPSLGAPVSSRTIRRRLAEGHLESRRSLRVLPLRPTHRRLNWCRARGNWTAAEWYQVETLVTNPDSISAVMTIVLVCGDPVLNASILPLLYSGTPLSQLDSVEDFVFPKKTARPVSPLPIQFSKLIPIIQSKPLMRSHAPAIPLVPVTDFHAHHHQPRSKTKPILKQDRGLRD</sequence>
<dbReference type="InterPro" id="IPR002492">
    <property type="entry name" value="Transposase_Tc1-like"/>
</dbReference>
<evidence type="ECO:0000256" key="1">
    <source>
        <dbReference type="SAM" id="MobiDB-lite"/>
    </source>
</evidence>
<dbReference type="AlphaFoldDB" id="A0A8X6VRM4"/>
<dbReference type="EMBL" id="BMAU01021352">
    <property type="protein sequence ID" value="GFY19314.1"/>
    <property type="molecule type" value="Genomic_DNA"/>
</dbReference>
<dbReference type="SUPFAM" id="SSF53098">
    <property type="entry name" value="Ribonuclease H-like"/>
    <property type="match status" value="1"/>
</dbReference>
<reference evidence="3" key="1">
    <citation type="submission" date="2020-08" db="EMBL/GenBank/DDBJ databases">
        <title>Multicomponent nature underlies the extraordinary mechanical properties of spider dragline silk.</title>
        <authorList>
            <person name="Kono N."/>
            <person name="Nakamura H."/>
            <person name="Mori M."/>
            <person name="Yoshida Y."/>
            <person name="Ohtoshi R."/>
            <person name="Malay A.D."/>
            <person name="Moran D.A.P."/>
            <person name="Tomita M."/>
            <person name="Numata K."/>
            <person name="Arakawa K."/>
        </authorList>
    </citation>
    <scope>NUCLEOTIDE SEQUENCE</scope>
</reference>
<comment type="caution">
    <text evidence="3">The sequence shown here is derived from an EMBL/GenBank/DDBJ whole genome shotgun (WGS) entry which is preliminary data.</text>
</comment>
<dbReference type="GO" id="GO:0015074">
    <property type="term" value="P:DNA integration"/>
    <property type="evidence" value="ECO:0007669"/>
    <property type="project" value="InterPro"/>
</dbReference>
<organism evidence="3 4">
    <name type="scientific">Trichonephila clavipes</name>
    <name type="common">Golden silk orbweaver</name>
    <name type="synonym">Nephila clavipes</name>
    <dbReference type="NCBI Taxonomy" id="2585209"/>
    <lineage>
        <taxon>Eukaryota</taxon>
        <taxon>Metazoa</taxon>
        <taxon>Ecdysozoa</taxon>
        <taxon>Arthropoda</taxon>
        <taxon>Chelicerata</taxon>
        <taxon>Arachnida</taxon>
        <taxon>Araneae</taxon>
        <taxon>Araneomorphae</taxon>
        <taxon>Entelegynae</taxon>
        <taxon>Araneoidea</taxon>
        <taxon>Nephilidae</taxon>
        <taxon>Trichonephila</taxon>
    </lineage>
</organism>
<protein>
    <recommendedName>
        <fullName evidence="2">Transposase Tc1-like domain-containing protein</fullName>
    </recommendedName>
</protein>
<dbReference type="GO" id="GO:0006313">
    <property type="term" value="P:DNA transposition"/>
    <property type="evidence" value="ECO:0007669"/>
    <property type="project" value="InterPro"/>
</dbReference>
<evidence type="ECO:0000259" key="2">
    <source>
        <dbReference type="Pfam" id="PF01498"/>
    </source>
</evidence>
<dbReference type="PANTHER" id="PTHR45749">
    <property type="match status" value="1"/>
</dbReference>
<feature type="compositionally biased region" description="Basic residues" evidence="1">
    <location>
        <begin position="566"/>
        <end position="577"/>
    </location>
</feature>
<feature type="region of interest" description="Disordered" evidence="1">
    <location>
        <begin position="566"/>
        <end position="587"/>
    </location>
</feature>
<dbReference type="Proteomes" id="UP000887159">
    <property type="component" value="Unassembled WGS sequence"/>
</dbReference>
<name>A0A8X6VRM4_TRICX</name>
<gene>
    <name evidence="3" type="ORF">TNCV_4127011</name>
</gene>
<evidence type="ECO:0000313" key="4">
    <source>
        <dbReference type="Proteomes" id="UP000887159"/>
    </source>
</evidence>
<feature type="domain" description="Transposase Tc1-like" evidence="2">
    <location>
        <begin position="403"/>
        <end position="459"/>
    </location>
</feature>
<accession>A0A8X6VRM4</accession>
<dbReference type="GO" id="GO:0003677">
    <property type="term" value="F:DNA binding"/>
    <property type="evidence" value="ECO:0007669"/>
    <property type="project" value="InterPro"/>
</dbReference>
<dbReference type="InterPro" id="IPR012337">
    <property type="entry name" value="RNaseH-like_sf"/>
</dbReference>
<keyword evidence="4" id="KW-1185">Reference proteome</keyword>
<dbReference type="PANTHER" id="PTHR45749:SF21">
    <property type="entry name" value="DUF4371 DOMAIN-CONTAINING PROTEIN"/>
    <property type="match status" value="1"/>
</dbReference>
<evidence type="ECO:0000313" key="3">
    <source>
        <dbReference type="EMBL" id="GFY19314.1"/>
    </source>
</evidence>
<proteinExistence type="predicted"/>